<protein>
    <submittedName>
        <fullName evidence="3">Uncharacterized protein</fullName>
    </submittedName>
</protein>
<feature type="compositionally biased region" description="Low complexity" evidence="1">
    <location>
        <begin position="70"/>
        <end position="86"/>
    </location>
</feature>
<feature type="compositionally biased region" description="Polar residues" evidence="1">
    <location>
        <begin position="47"/>
        <end position="69"/>
    </location>
</feature>
<keyword evidence="2" id="KW-0472">Membrane</keyword>
<keyword evidence="2" id="KW-0812">Transmembrane</keyword>
<feature type="transmembrane region" description="Helical" evidence="2">
    <location>
        <begin position="190"/>
        <end position="212"/>
    </location>
</feature>
<name>A0A5N6YX22_9EURO</name>
<feature type="compositionally biased region" description="Polar residues" evidence="1">
    <location>
        <begin position="239"/>
        <end position="255"/>
    </location>
</feature>
<evidence type="ECO:0000256" key="1">
    <source>
        <dbReference type="SAM" id="MobiDB-lite"/>
    </source>
</evidence>
<keyword evidence="2" id="KW-1133">Transmembrane helix</keyword>
<dbReference type="OrthoDB" id="4497412at2759"/>
<feature type="region of interest" description="Disordered" evidence="1">
    <location>
        <begin position="233"/>
        <end position="285"/>
    </location>
</feature>
<feature type="region of interest" description="Disordered" evidence="1">
    <location>
        <begin position="21"/>
        <end position="87"/>
    </location>
</feature>
<evidence type="ECO:0000313" key="3">
    <source>
        <dbReference type="EMBL" id="KAE8349991.1"/>
    </source>
</evidence>
<reference evidence="4" key="1">
    <citation type="submission" date="2019-04" db="EMBL/GenBank/DDBJ databases">
        <title>Friends and foes A comparative genomics studyof 23 Aspergillus species from section Flavi.</title>
        <authorList>
            <consortium name="DOE Joint Genome Institute"/>
            <person name="Kjaerbolling I."/>
            <person name="Vesth T."/>
            <person name="Frisvad J.C."/>
            <person name="Nybo J.L."/>
            <person name="Theobald S."/>
            <person name="Kildgaard S."/>
            <person name="Isbrandt T."/>
            <person name="Kuo A."/>
            <person name="Sato A."/>
            <person name="Lyhne E.K."/>
            <person name="Kogle M.E."/>
            <person name="Wiebenga A."/>
            <person name="Kun R.S."/>
            <person name="Lubbers R.J."/>
            <person name="Makela M.R."/>
            <person name="Barry K."/>
            <person name="Chovatia M."/>
            <person name="Clum A."/>
            <person name="Daum C."/>
            <person name="Haridas S."/>
            <person name="He G."/>
            <person name="LaButti K."/>
            <person name="Lipzen A."/>
            <person name="Mondo S."/>
            <person name="Riley R."/>
            <person name="Salamov A."/>
            <person name="Simmons B.A."/>
            <person name="Magnuson J.K."/>
            <person name="Henrissat B."/>
            <person name="Mortensen U.H."/>
            <person name="Larsen T.O."/>
            <person name="Devries R.P."/>
            <person name="Grigoriev I.V."/>
            <person name="Machida M."/>
            <person name="Baker S.E."/>
            <person name="Andersen M.R."/>
        </authorList>
    </citation>
    <scope>NUCLEOTIDE SEQUENCE [LARGE SCALE GENOMIC DNA]</scope>
    <source>
        <strain evidence="4">CBS 553.77</strain>
    </source>
</reference>
<dbReference type="EMBL" id="ML739256">
    <property type="protein sequence ID" value="KAE8349991.1"/>
    <property type="molecule type" value="Genomic_DNA"/>
</dbReference>
<dbReference type="Proteomes" id="UP000327118">
    <property type="component" value="Unassembled WGS sequence"/>
</dbReference>
<dbReference type="AlphaFoldDB" id="A0A5N6YX22"/>
<evidence type="ECO:0000313" key="4">
    <source>
        <dbReference type="Proteomes" id="UP000327118"/>
    </source>
</evidence>
<organism evidence="3 4">
    <name type="scientific">Aspergillus coremiiformis</name>
    <dbReference type="NCBI Taxonomy" id="138285"/>
    <lineage>
        <taxon>Eukaryota</taxon>
        <taxon>Fungi</taxon>
        <taxon>Dikarya</taxon>
        <taxon>Ascomycota</taxon>
        <taxon>Pezizomycotina</taxon>
        <taxon>Eurotiomycetes</taxon>
        <taxon>Eurotiomycetidae</taxon>
        <taxon>Eurotiales</taxon>
        <taxon>Aspergillaceae</taxon>
        <taxon>Aspergillus</taxon>
        <taxon>Aspergillus subgen. Circumdati</taxon>
    </lineage>
</organism>
<keyword evidence="4" id="KW-1185">Reference proteome</keyword>
<evidence type="ECO:0000256" key="2">
    <source>
        <dbReference type="SAM" id="Phobius"/>
    </source>
</evidence>
<feature type="compositionally biased region" description="Low complexity" evidence="1">
    <location>
        <begin position="28"/>
        <end position="39"/>
    </location>
</feature>
<proteinExistence type="predicted"/>
<sequence>MSMSGPSIIFHQGLRCTKVPRKSATIASPPTSFPVTPTPSDKPILSTDPTPVVETSSLSDPTTVSTLQGTESESTTATSTATSTATPTQLPLVGSFTTLTALSGLSSSITEGNPETYSLVSSYDSGYPTLEPSASNVSSRLLSLGSSEAFTTRTSLIKTTATSTATGGGFHKNDSNPSDDSGTSATLRTLLGSIFGAMVFIAIVFLIFLLIFKYKQKKSGRNLSVSGNEKLLKTDRQSGDSSTILQHGSVSASSIRSHDDNYAPDARTNPHYQGPTDAASAHYSDPFSDFVQGPGGSRISMHKVEDTIQSLSMHLKYDPNPSLLRANLPQRTVSGSILPTVHGGGIQSGSPLGPDQRSIYSSERSLGSTLILPGRSSLGSSFQGFNYRASVAELEPLGTNEIATKISPRSTRSDPFDLEVPAKAVHPLGSVTQPRSQV</sequence>
<gene>
    <name evidence="3" type="ORF">BDV28DRAFT_140022</name>
</gene>
<accession>A0A5N6YX22</accession>